<dbReference type="EMBL" id="BARS01053710">
    <property type="protein sequence ID" value="GAG53107.1"/>
    <property type="molecule type" value="Genomic_DNA"/>
</dbReference>
<protein>
    <recommendedName>
        <fullName evidence="3">Sulfatase N-terminal domain-containing protein</fullName>
    </recommendedName>
</protein>
<keyword evidence="2" id="KW-0378">Hydrolase</keyword>
<organism evidence="4">
    <name type="scientific">marine sediment metagenome</name>
    <dbReference type="NCBI Taxonomy" id="412755"/>
    <lineage>
        <taxon>unclassified sequences</taxon>
        <taxon>metagenomes</taxon>
        <taxon>ecological metagenomes</taxon>
    </lineage>
</organism>
<accession>X0Z3T6</accession>
<name>X0Z3T6_9ZZZZ</name>
<evidence type="ECO:0000256" key="2">
    <source>
        <dbReference type="ARBA" id="ARBA00022801"/>
    </source>
</evidence>
<dbReference type="PANTHER" id="PTHR42693">
    <property type="entry name" value="ARYLSULFATASE FAMILY MEMBER"/>
    <property type="match status" value="1"/>
</dbReference>
<feature type="domain" description="Sulfatase N-terminal" evidence="3">
    <location>
        <begin position="60"/>
        <end position="112"/>
    </location>
</feature>
<comment type="caution">
    <text evidence="4">The sequence shown here is derived from an EMBL/GenBank/DDBJ whole genome shotgun (WGS) entry which is preliminary data.</text>
</comment>
<reference evidence="4" key="1">
    <citation type="journal article" date="2014" name="Front. Microbiol.">
        <title>High frequency of phylogenetically diverse reductive dehalogenase-homologous genes in deep subseafloor sedimentary metagenomes.</title>
        <authorList>
            <person name="Kawai M."/>
            <person name="Futagami T."/>
            <person name="Toyoda A."/>
            <person name="Takaki Y."/>
            <person name="Nishi S."/>
            <person name="Hori S."/>
            <person name="Arai W."/>
            <person name="Tsubouchi T."/>
            <person name="Morono Y."/>
            <person name="Uchiyama I."/>
            <person name="Ito T."/>
            <person name="Fujiyama A."/>
            <person name="Inagaki F."/>
            <person name="Takami H."/>
        </authorList>
    </citation>
    <scope>NUCLEOTIDE SEQUENCE</scope>
    <source>
        <strain evidence="4">Expedition CK06-06</strain>
    </source>
</reference>
<dbReference type="Pfam" id="PF00884">
    <property type="entry name" value="Sulfatase"/>
    <property type="match status" value="1"/>
</dbReference>
<feature type="non-terminal residue" evidence="4">
    <location>
        <position position="113"/>
    </location>
</feature>
<sequence>MAGTPRNAGTDKSLLRRARRRFLAQTAGLTALTAVWPGCHFSGSPGYGGLRPDEPNAQTPNIILIMADDLGYGDVGCYGCTDIRTPAIDNLADKGVRFTTFYANAPECTPTRT</sequence>
<dbReference type="PANTHER" id="PTHR42693:SF53">
    <property type="entry name" value="ENDO-4-O-SULFATASE"/>
    <property type="match status" value="1"/>
</dbReference>
<dbReference type="InterPro" id="IPR000917">
    <property type="entry name" value="Sulfatase_N"/>
</dbReference>
<comment type="similarity">
    <text evidence="1">Belongs to the sulfatase family.</text>
</comment>
<proteinExistence type="inferred from homology"/>
<dbReference type="AlphaFoldDB" id="X0Z3T6"/>
<dbReference type="InterPro" id="IPR017850">
    <property type="entry name" value="Alkaline_phosphatase_core_sf"/>
</dbReference>
<dbReference type="SUPFAM" id="SSF53649">
    <property type="entry name" value="Alkaline phosphatase-like"/>
    <property type="match status" value="1"/>
</dbReference>
<evidence type="ECO:0000313" key="4">
    <source>
        <dbReference type="EMBL" id="GAG53107.1"/>
    </source>
</evidence>
<dbReference type="GO" id="GO:0004065">
    <property type="term" value="F:arylsulfatase activity"/>
    <property type="evidence" value="ECO:0007669"/>
    <property type="project" value="TreeGrafter"/>
</dbReference>
<evidence type="ECO:0000259" key="3">
    <source>
        <dbReference type="Pfam" id="PF00884"/>
    </source>
</evidence>
<dbReference type="InterPro" id="IPR050738">
    <property type="entry name" value="Sulfatase"/>
</dbReference>
<evidence type="ECO:0000256" key="1">
    <source>
        <dbReference type="ARBA" id="ARBA00008779"/>
    </source>
</evidence>
<dbReference type="Gene3D" id="3.40.720.10">
    <property type="entry name" value="Alkaline Phosphatase, subunit A"/>
    <property type="match status" value="1"/>
</dbReference>
<gene>
    <name evidence="4" type="ORF">S01H1_79639</name>
</gene>